<dbReference type="RefSeq" id="WP_170864941.1">
    <property type="nucleotide sequence ID" value="NZ_FODV01000030.1"/>
</dbReference>
<dbReference type="Gene3D" id="2.130.10.10">
    <property type="entry name" value="YVTN repeat-like/Quinoprotein amine dehydrogenase"/>
    <property type="match status" value="2"/>
</dbReference>
<dbReference type="InterPro" id="IPR015943">
    <property type="entry name" value="WD40/YVTN_repeat-like_dom_sf"/>
</dbReference>
<dbReference type="EMBL" id="FODV01000030">
    <property type="protein sequence ID" value="SEP27276.1"/>
    <property type="molecule type" value="Genomic_DNA"/>
</dbReference>
<dbReference type="Pfam" id="PF13360">
    <property type="entry name" value="PQQ_2"/>
    <property type="match status" value="2"/>
</dbReference>
<feature type="domain" description="Pyrrolo-quinoline quinone repeat" evidence="1">
    <location>
        <begin position="123"/>
        <end position="266"/>
    </location>
</feature>
<feature type="domain" description="Pyrrolo-quinoline quinone repeat" evidence="1">
    <location>
        <begin position="10"/>
        <end position="80"/>
    </location>
</feature>
<dbReference type="InterPro" id="IPR018391">
    <property type="entry name" value="PQQ_b-propeller_rpt"/>
</dbReference>
<accession>A0A1H8WI04</accession>
<dbReference type="OrthoDB" id="8638at2157"/>
<protein>
    <submittedName>
        <fullName evidence="2">Outer membrane protein assembly factor BamB, contains PQQ-like beta-propeller repeat</fullName>
    </submittedName>
</protein>
<keyword evidence="3" id="KW-1185">Reference proteome</keyword>
<sequence>MSGPTPPIGELWHVEVPVSETTPAVADGTIYLAGDGLTALDAASGEERWHVDLGRTYKSSPAVQDETVCVGFEEILFAIDVTKTADGDAAVRWRDSMPSDEITSPVIADGTVVVASGDSGGRSGAIHAVGLDSGERQWVRTVDAWLGTMPVVEDGQVFFGTIDGDLFAVQLGDGSDVWTRSLDARFFHTFAVADETLFAAETGGLLSAFDAATGETQWSARIGRPTDKHAEVIASPVAVDNERVYVGATDARLYAVDRERGELVWDFWAWNTAGSPPAVVGDTVYVGSVDTTLYALDAATGEVRWEFATGQRLGRATPAVVDGVVYLPAGESCYAIAARGEVA</sequence>
<evidence type="ECO:0000313" key="3">
    <source>
        <dbReference type="Proteomes" id="UP000199126"/>
    </source>
</evidence>
<dbReference type="AlphaFoldDB" id="A0A1H8WI04"/>
<organism evidence="2 3">
    <name type="scientific">Halogranum amylolyticum</name>
    <dbReference type="NCBI Taxonomy" id="660520"/>
    <lineage>
        <taxon>Archaea</taxon>
        <taxon>Methanobacteriati</taxon>
        <taxon>Methanobacteriota</taxon>
        <taxon>Stenosarchaea group</taxon>
        <taxon>Halobacteria</taxon>
        <taxon>Halobacteriales</taxon>
        <taxon>Haloferacaceae</taxon>
    </lineage>
</organism>
<evidence type="ECO:0000259" key="1">
    <source>
        <dbReference type="Pfam" id="PF13360"/>
    </source>
</evidence>
<dbReference type="PANTHER" id="PTHR34512:SF30">
    <property type="entry name" value="OUTER MEMBRANE PROTEIN ASSEMBLY FACTOR BAMB"/>
    <property type="match status" value="1"/>
</dbReference>
<dbReference type="PANTHER" id="PTHR34512">
    <property type="entry name" value="CELL SURFACE PROTEIN"/>
    <property type="match status" value="1"/>
</dbReference>
<reference evidence="3" key="1">
    <citation type="submission" date="2016-10" db="EMBL/GenBank/DDBJ databases">
        <authorList>
            <person name="Varghese N."/>
            <person name="Submissions S."/>
        </authorList>
    </citation>
    <scope>NUCLEOTIDE SEQUENCE [LARGE SCALE GENOMIC DNA]</scope>
    <source>
        <strain evidence="3">CGMCC 1.10121</strain>
    </source>
</reference>
<gene>
    <name evidence="2" type="ORF">SAMN04487948_13027</name>
</gene>
<dbReference type="SUPFAM" id="SSF50998">
    <property type="entry name" value="Quinoprotein alcohol dehydrogenase-like"/>
    <property type="match status" value="2"/>
</dbReference>
<evidence type="ECO:0000313" key="2">
    <source>
        <dbReference type="EMBL" id="SEP27276.1"/>
    </source>
</evidence>
<name>A0A1H8WI04_9EURY</name>
<dbReference type="Proteomes" id="UP000199126">
    <property type="component" value="Unassembled WGS sequence"/>
</dbReference>
<dbReference type="SMART" id="SM00564">
    <property type="entry name" value="PQQ"/>
    <property type="match status" value="6"/>
</dbReference>
<proteinExistence type="predicted"/>
<dbReference type="InterPro" id="IPR011047">
    <property type="entry name" value="Quinoprotein_ADH-like_sf"/>
</dbReference>
<dbReference type="InterPro" id="IPR002372">
    <property type="entry name" value="PQQ_rpt_dom"/>
</dbReference>